<feature type="compositionally biased region" description="Pro residues" evidence="2">
    <location>
        <begin position="242"/>
        <end position="259"/>
    </location>
</feature>
<feature type="region of interest" description="Disordered" evidence="2">
    <location>
        <begin position="215"/>
        <end position="262"/>
    </location>
</feature>
<comment type="caution">
    <text evidence="5">The sequence shown here is derived from an EMBL/GenBank/DDBJ whole genome shotgun (WGS) entry which is preliminary data.</text>
</comment>
<keyword evidence="1" id="KW-0175">Coiled coil</keyword>
<evidence type="ECO:0000256" key="3">
    <source>
        <dbReference type="SAM" id="Phobius"/>
    </source>
</evidence>
<evidence type="ECO:0000256" key="2">
    <source>
        <dbReference type="SAM" id="MobiDB-lite"/>
    </source>
</evidence>
<keyword evidence="3" id="KW-1133">Transmembrane helix</keyword>
<accession>A0A917IJ29</accession>
<feature type="compositionally biased region" description="Low complexity" evidence="2">
    <location>
        <begin position="24"/>
        <end position="38"/>
    </location>
</feature>
<feature type="transmembrane region" description="Helical" evidence="3">
    <location>
        <begin position="79"/>
        <end position="106"/>
    </location>
</feature>
<keyword evidence="6" id="KW-1185">Reference proteome</keyword>
<feature type="transmembrane region" description="Helical" evidence="3">
    <location>
        <begin position="359"/>
        <end position="380"/>
    </location>
</feature>
<dbReference type="InterPro" id="IPR007168">
    <property type="entry name" value="Phageshock_PspC_N"/>
</dbReference>
<evidence type="ECO:0000256" key="1">
    <source>
        <dbReference type="SAM" id="Coils"/>
    </source>
</evidence>
<reference evidence="5" key="1">
    <citation type="journal article" date="2014" name="Int. J. Syst. Evol. Microbiol.">
        <title>Complete genome sequence of Corynebacterium casei LMG S-19264T (=DSM 44701T), isolated from a smear-ripened cheese.</title>
        <authorList>
            <consortium name="US DOE Joint Genome Institute (JGI-PGF)"/>
            <person name="Walter F."/>
            <person name="Albersmeier A."/>
            <person name="Kalinowski J."/>
            <person name="Ruckert C."/>
        </authorList>
    </citation>
    <scope>NUCLEOTIDE SEQUENCE</scope>
    <source>
        <strain evidence="5">CGMCC 1.15794</strain>
    </source>
</reference>
<feature type="domain" description="Phage shock protein PspC N-terminal" evidence="4">
    <location>
        <begin position="58"/>
        <end position="109"/>
    </location>
</feature>
<dbReference type="EMBL" id="BMJY01000019">
    <property type="protein sequence ID" value="GGH49990.1"/>
    <property type="molecule type" value="Genomic_DNA"/>
</dbReference>
<feature type="transmembrane region" description="Helical" evidence="3">
    <location>
        <begin position="387"/>
        <end position="407"/>
    </location>
</feature>
<dbReference type="AlphaFoldDB" id="A0A917IJ29"/>
<proteinExistence type="predicted"/>
<feature type="transmembrane region" description="Helical" evidence="3">
    <location>
        <begin position="329"/>
        <end position="353"/>
    </location>
</feature>
<organism evidence="5 6">
    <name type="scientific">Microbacterium album</name>
    <dbReference type="NCBI Taxonomy" id="2053191"/>
    <lineage>
        <taxon>Bacteria</taxon>
        <taxon>Bacillati</taxon>
        <taxon>Actinomycetota</taxon>
        <taxon>Actinomycetes</taxon>
        <taxon>Micrococcales</taxon>
        <taxon>Microbacteriaceae</taxon>
        <taxon>Microbacterium</taxon>
    </lineage>
</organism>
<dbReference type="Pfam" id="PF04024">
    <property type="entry name" value="PspC"/>
    <property type="match status" value="1"/>
</dbReference>
<keyword evidence="3" id="KW-0472">Membrane</keyword>
<evidence type="ECO:0000313" key="5">
    <source>
        <dbReference type="EMBL" id="GGH49990.1"/>
    </source>
</evidence>
<sequence>MPLPSDAAAADARPGETPPRAEDGAPAGPAAGAPAGPGASARREGSFFLWVRSLGVVRHHGWLGGVCAGIADRAGVDPLIIRGVFVVAAVLGFPALWLYALGWALLPDERGRIPVRLRSGADPAWVGILATLAVALLVTVAGHSVLGTFAWAAAPGRFLSNLFEALFWLAVVGGIATVVIWLVRERRAGIQLPPRGDDGGVSGTAVVGGAALAVGAQSASPPPSSAPAGPLDATTPHATTPLAPPPGAFGEPPPQPPAPLTETGDLAAWKEQHAAWRAQHDEWRRRQADAERLAREEERARRHAERAAFAQEAARVRAERRAERPRISVAYGAMAVGAALIAAGATVAVGWQAGGRGEIVIAALCAAAAVLSLAMVGAGLARRRSGFLAALIGVLLIAAVSVTGAAVRSDVSWGSYGTVPGPGSQRLTHIAGDLEVALFADGGGRGILHLRKGGGTTYITVGEDVAADVRVETTDADVSVVRYDAFGNETWEGVRRGADGAYHWRQSGGAEPAAERTVRLEQRAGAVVIQRIEGMR</sequence>
<dbReference type="Proteomes" id="UP000657592">
    <property type="component" value="Unassembled WGS sequence"/>
</dbReference>
<gene>
    <name evidence="5" type="ORF">GCM10010921_28420</name>
</gene>
<reference evidence="5" key="2">
    <citation type="submission" date="2020-09" db="EMBL/GenBank/DDBJ databases">
        <authorList>
            <person name="Sun Q."/>
            <person name="Zhou Y."/>
        </authorList>
    </citation>
    <scope>NUCLEOTIDE SEQUENCE</scope>
    <source>
        <strain evidence="5">CGMCC 1.15794</strain>
    </source>
</reference>
<protein>
    <recommendedName>
        <fullName evidence="4">Phage shock protein PspC N-terminal domain-containing protein</fullName>
    </recommendedName>
</protein>
<evidence type="ECO:0000259" key="4">
    <source>
        <dbReference type="Pfam" id="PF04024"/>
    </source>
</evidence>
<feature type="coiled-coil region" evidence="1">
    <location>
        <begin position="266"/>
        <end position="313"/>
    </location>
</feature>
<name>A0A917IJ29_9MICO</name>
<feature type="compositionally biased region" description="Low complexity" evidence="2">
    <location>
        <begin position="226"/>
        <end position="241"/>
    </location>
</feature>
<feature type="transmembrane region" description="Helical" evidence="3">
    <location>
        <begin position="165"/>
        <end position="183"/>
    </location>
</feature>
<feature type="transmembrane region" description="Helical" evidence="3">
    <location>
        <begin position="126"/>
        <end position="153"/>
    </location>
</feature>
<evidence type="ECO:0000313" key="6">
    <source>
        <dbReference type="Proteomes" id="UP000657592"/>
    </source>
</evidence>
<feature type="region of interest" description="Disordered" evidence="2">
    <location>
        <begin position="1"/>
        <end position="38"/>
    </location>
</feature>
<keyword evidence="3" id="KW-0812">Transmembrane</keyword>